<dbReference type="Proteomes" id="UP000006247">
    <property type="component" value="Unassembled WGS sequence"/>
</dbReference>
<dbReference type="EMBL" id="ACEB01000004">
    <property type="protein sequence ID" value="EEG28104.1"/>
    <property type="molecule type" value="Genomic_DNA"/>
</dbReference>
<evidence type="ECO:0000256" key="1">
    <source>
        <dbReference type="SAM" id="MobiDB-lite"/>
    </source>
</evidence>
<feature type="compositionally biased region" description="Polar residues" evidence="1">
    <location>
        <begin position="1"/>
        <end position="10"/>
    </location>
</feature>
<dbReference type="HOGENOM" id="CLU_3268721_0_0_11"/>
<evidence type="ECO:0000313" key="3">
    <source>
        <dbReference type="Proteomes" id="UP000006247"/>
    </source>
</evidence>
<evidence type="ECO:0000313" key="2">
    <source>
        <dbReference type="EMBL" id="EEG28104.1"/>
    </source>
</evidence>
<gene>
    <name evidence="2" type="ORF">CORMATOL_00513</name>
</gene>
<accession>C0E0L3</accession>
<name>C0E0L3_9CORY</name>
<dbReference type="AlphaFoldDB" id="C0E0L3"/>
<comment type="caution">
    <text evidence="2">The sequence shown here is derived from an EMBL/GenBank/DDBJ whole genome shotgun (WGS) entry which is preliminary data.</text>
</comment>
<feature type="region of interest" description="Disordered" evidence="1">
    <location>
        <begin position="1"/>
        <end position="41"/>
    </location>
</feature>
<reference evidence="2 3" key="1">
    <citation type="submission" date="2009-01" db="EMBL/GenBank/DDBJ databases">
        <authorList>
            <person name="Fulton L."/>
            <person name="Clifton S."/>
            <person name="Chinwalla A.T."/>
            <person name="Mitreva M."/>
            <person name="Sodergren E."/>
            <person name="Weinstock G."/>
            <person name="Clifton S."/>
            <person name="Dooling D.J."/>
            <person name="Fulton B."/>
            <person name="Minx P."/>
            <person name="Pepin K.H."/>
            <person name="Johnson M."/>
            <person name="Bhonagiri V."/>
            <person name="Nash W.E."/>
            <person name="Mardis E.R."/>
            <person name="Wilson R.K."/>
        </authorList>
    </citation>
    <scope>NUCLEOTIDE SEQUENCE [LARGE SCALE GENOMIC DNA]</scope>
    <source>
        <strain evidence="2 3">ATCC 33806</strain>
    </source>
</reference>
<proteinExistence type="predicted"/>
<protein>
    <submittedName>
        <fullName evidence="2">Uncharacterized protein</fullName>
    </submittedName>
</protein>
<organism evidence="2 3">
    <name type="scientific">Corynebacterium matruchotii ATCC 33806</name>
    <dbReference type="NCBI Taxonomy" id="566549"/>
    <lineage>
        <taxon>Bacteria</taxon>
        <taxon>Bacillati</taxon>
        <taxon>Actinomycetota</taxon>
        <taxon>Actinomycetes</taxon>
        <taxon>Mycobacteriales</taxon>
        <taxon>Corynebacteriaceae</taxon>
        <taxon>Corynebacterium</taxon>
    </lineage>
</organism>
<sequence>MWQPTPQTIASLKPYETTSKPRKTTRKPLSGPHTPPPIAYC</sequence>